<accession>G0P358</accession>
<gene>
    <name evidence="2" type="ORF">CAEBREN_02965</name>
</gene>
<dbReference type="InParanoid" id="G0P358"/>
<feature type="compositionally biased region" description="Basic residues" evidence="1">
    <location>
        <begin position="86"/>
        <end position="117"/>
    </location>
</feature>
<feature type="region of interest" description="Disordered" evidence="1">
    <location>
        <begin position="68"/>
        <end position="117"/>
    </location>
</feature>
<dbReference type="HOGENOM" id="CLU_2086925_0_0_1"/>
<evidence type="ECO:0000256" key="1">
    <source>
        <dbReference type="SAM" id="MobiDB-lite"/>
    </source>
</evidence>
<protein>
    <submittedName>
        <fullName evidence="2">Uncharacterized protein</fullName>
    </submittedName>
</protein>
<reference evidence="3" key="1">
    <citation type="submission" date="2011-07" db="EMBL/GenBank/DDBJ databases">
        <authorList>
            <consortium name="Caenorhabditis brenneri Sequencing and Analysis Consortium"/>
            <person name="Wilson R.K."/>
        </authorList>
    </citation>
    <scope>NUCLEOTIDE SEQUENCE [LARGE SCALE GENOMIC DNA]</scope>
    <source>
        <strain evidence="3">PB2801</strain>
    </source>
</reference>
<dbReference type="EMBL" id="GL380037">
    <property type="protein sequence ID" value="EGT43854.1"/>
    <property type="molecule type" value="Genomic_DNA"/>
</dbReference>
<name>G0P358_CAEBE</name>
<evidence type="ECO:0000313" key="2">
    <source>
        <dbReference type="EMBL" id="EGT43854.1"/>
    </source>
</evidence>
<organism evidence="3">
    <name type="scientific">Caenorhabditis brenneri</name>
    <name type="common">Nematode worm</name>
    <dbReference type="NCBI Taxonomy" id="135651"/>
    <lineage>
        <taxon>Eukaryota</taxon>
        <taxon>Metazoa</taxon>
        <taxon>Ecdysozoa</taxon>
        <taxon>Nematoda</taxon>
        <taxon>Chromadorea</taxon>
        <taxon>Rhabditida</taxon>
        <taxon>Rhabditina</taxon>
        <taxon>Rhabditomorpha</taxon>
        <taxon>Rhabditoidea</taxon>
        <taxon>Rhabditidae</taxon>
        <taxon>Peloderinae</taxon>
        <taxon>Caenorhabditis</taxon>
    </lineage>
</organism>
<dbReference type="AlphaFoldDB" id="G0P358"/>
<proteinExistence type="predicted"/>
<dbReference type="Proteomes" id="UP000008068">
    <property type="component" value="Unassembled WGS sequence"/>
</dbReference>
<keyword evidence="3" id="KW-1185">Reference proteome</keyword>
<sequence>MPELLSGTSKVSQSKDCFLKRFVILGPKKPQEARQSNQEKINSKGVEEKVIMRGMHLYEIPIDAAKQQTLPTRSTKRAANGPKDYKVRRVQSGKKSTGRKGTKNTKKSNIKKSSNKT</sequence>
<evidence type="ECO:0000313" key="3">
    <source>
        <dbReference type="Proteomes" id="UP000008068"/>
    </source>
</evidence>